<dbReference type="EMBL" id="CAJHJT010000001">
    <property type="protein sequence ID" value="CAD6995981.1"/>
    <property type="molecule type" value="Genomic_DNA"/>
</dbReference>
<reference evidence="2" key="1">
    <citation type="submission" date="2020-11" db="EMBL/GenBank/DDBJ databases">
        <authorList>
            <person name="Whitehead M."/>
        </authorList>
    </citation>
    <scope>NUCLEOTIDE SEQUENCE</scope>
    <source>
        <strain evidence="2">EGII</strain>
    </source>
</reference>
<organism evidence="2 3">
    <name type="scientific">Ceratitis capitata</name>
    <name type="common">Mediterranean fruit fly</name>
    <name type="synonym">Tephritis capitata</name>
    <dbReference type="NCBI Taxonomy" id="7213"/>
    <lineage>
        <taxon>Eukaryota</taxon>
        <taxon>Metazoa</taxon>
        <taxon>Ecdysozoa</taxon>
        <taxon>Arthropoda</taxon>
        <taxon>Hexapoda</taxon>
        <taxon>Insecta</taxon>
        <taxon>Pterygota</taxon>
        <taxon>Neoptera</taxon>
        <taxon>Endopterygota</taxon>
        <taxon>Diptera</taxon>
        <taxon>Brachycera</taxon>
        <taxon>Muscomorpha</taxon>
        <taxon>Tephritoidea</taxon>
        <taxon>Tephritidae</taxon>
        <taxon>Ceratitis</taxon>
        <taxon>Ceratitis</taxon>
    </lineage>
</organism>
<comment type="caution">
    <text evidence="2">The sequence shown here is derived from an EMBL/GenBank/DDBJ whole genome shotgun (WGS) entry which is preliminary data.</text>
</comment>
<feature type="transmembrane region" description="Helical" evidence="1">
    <location>
        <begin position="26"/>
        <end position="48"/>
    </location>
</feature>
<evidence type="ECO:0000313" key="2">
    <source>
        <dbReference type="EMBL" id="CAD6995981.1"/>
    </source>
</evidence>
<evidence type="ECO:0000256" key="1">
    <source>
        <dbReference type="SAM" id="Phobius"/>
    </source>
</evidence>
<accession>A0A811UAX4</accession>
<protein>
    <submittedName>
        <fullName evidence="2">(Mediterranean fruit fly) hypothetical protein</fullName>
    </submittedName>
</protein>
<evidence type="ECO:0000313" key="3">
    <source>
        <dbReference type="Proteomes" id="UP000606786"/>
    </source>
</evidence>
<dbReference type="Proteomes" id="UP000606786">
    <property type="component" value="Unassembled WGS sequence"/>
</dbReference>
<keyword evidence="3" id="KW-1185">Reference proteome</keyword>
<name>A0A811UAX4_CERCA</name>
<keyword evidence="1" id="KW-1133">Transmembrane helix</keyword>
<keyword evidence="1" id="KW-0472">Membrane</keyword>
<dbReference type="AlphaFoldDB" id="A0A811UAX4"/>
<proteinExistence type="predicted"/>
<keyword evidence="1" id="KW-0812">Transmembrane</keyword>
<gene>
    <name evidence="2" type="ORF">CCAP1982_LOCUS4688</name>
</gene>
<sequence length="62" mass="6833">MPSFDLYCPLDPICFATLNFYSSLQLAIYGLLLLPASITVVTMTAVNFTNCSIKPHLLPPLE</sequence>